<dbReference type="Pfam" id="PF18932">
    <property type="entry name" value="DUF5681"/>
    <property type="match status" value="1"/>
</dbReference>
<evidence type="ECO:0000313" key="4">
    <source>
        <dbReference type="Proteomes" id="UP000566813"/>
    </source>
</evidence>
<protein>
    <recommendedName>
        <fullName evidence="2">DUF5681 domain-containing protein</fullName>
    </recommendedName>
</protein>
<accession>A0A7X1KNC0</accession>
<comment type="caution">
    <text evidence="3">The sequence shown here is derived from an EMBL/GenBank/DDBJ whole genome shotgun (WGS) entry which is preliminary data.</text>
</comment>
<keyword evidence="4" id="KW-1185">Reference proteome</keyword>
<name>A0A7X1KNC0_9SPHN</name>
<sequence length="171" mass="17919">MSKIDDIPGEPSDDDLVGYGRPPKHSRFKPGQSGNPKGRPRGSRGLKTDLHEVLSARHTIQINGKTLKGTRQQLALVTLSARAATGDLKAQALLLPLIMQVFGTEDRGGDKNTLPPAELAMLEGFLAGIGELPVEAAATAADAAMAGHLRDDPSDHDLPLAPGPDEPEGPA</sequence>
<reference evidence="3 4" key="1">
    <citation type="submission" date="2020-08" db="EMBL/GenBank/DDBJ databases">
        <title>The genome sequence of type strain Novosphingobium flavum NBRC 111647.</title>
        <authorList>
            <person name="Liu Y."/>
        </authorList>
    </citation>
    <scope>NUCLEOTIDE SEQUENCE [LARGE SCALE GENOMIC DNA]</scope>
    <source>
        <strain evidence="3 4">NBRC 111647</strain>
    </source>
</reference>
<dbReference type="InterPro" id="IPR043736">
    <property type="entry name" value="DUF5681"/>
</dbReference>
<feature type="region of interest" description="Disordered" evidence="1">
    <location>
        <begin position="1"/>
        <end position="45"/>
    </location>
</feature>
<evidence type="ECO:0000256" key="1">
    <source>
        <dbReference type="SAM" id="MobiDB-lite"/>
    </source>
</evidence>
<feature type="compositionally biased region" description="Acidic residues" evidence="1">
    <location>
        <begin position="7"/>
        <end position="16"/>
    </location>
</feature>
<feature type="compositionally biased region" description="Basic and acidic residues" evidence="1">
    <location>
        <begin position="148"/>
        <end position="158"/>
    </location>
</feature>
<dbReference type="AlphaFoldDB" id="A0A7X1KNC0"/>
<feature type="domain" description="DUF5681" evidence="2">
    <location>
        <begin position="24"/>
        <end position="99"/>
    </location>
</feature>
<dbReference type="EMBL" id="JACLAW010000016">
    <property type="protein sequence ID" value="MBC2667200.1"/>
    <property type="molecule type" value="Genomic_DNA"/>
</dbReference>
<feature type="region of interest" description="Disordered" evidence="1">
    <location>
        <begin position="145"/>
        <end position="171"/>
    </location>
</feature>
<evidence type="ECO:0000259" key="2">
    <source>
        <dbReference type="Pfam" id="PF18932"/>
    </source>
</evidence>
<gene>
    <name evidence="3" type="ORF">H7F51_16895</name>
</gene>
<evidence type="ECO:0000313" key="3">
    <source>
        <dbReference type="EMBL" id="MBC2667200.1"/>
    </source>
</evidence>
<organism evidence="3 4">
    <name type="scientific">Novosphingobium flavum</name>
    <dbReference type="NCBI Taxonomy" id="1778672"/>
    <lineage>
        <taxon>Bacteria</taxon>
        <taxon>Pseudomonadati</taxon>
        <taxon>Pseudomonadota</taxon>
        <taxon>Alphaproteobacteria</taxon>
        <taxon>Sphingomonadales</taxon>
        <taxon>Sphingomonadaceae</taxon>
        <taxon>Novosphingobium</taxon>
    </lineage>
</organism>
<dbReference type="Proteomes" id="UP000566813">
    <property type="component" value="Unassembled WGS sequence"/>
</dbReference>
<dbReference type="RefSeq" id="WP_185665501.1">
    <property type="nucleotide sequence ID" value="NZ_JACLAW010000016.1"/>
</dbReference>
<proteinExistence type="predicted"/>